<evidence type="ECO:0000313" key="2">
    <source>
        <dbReference type="EMBL" id="ONH24295.1"/>
    </source>
</evidence>
<evidence type="ECO:0000259" key="1">
    <source>
        <dbReference type="Pfam" id="PF09084"/>
    </source>
</evidence>
<comment type="caution">
    <text evidence="2">The sequence shown here is derived from an EMBL/GenBank/DDBJ whole genome shotgun (WGS) entry which is preliminary data.</text>
</comment>
<feature type="domain" description="SsuA/THI5-like" evidence="1">
    <location>
        <begin position="57"/>
        <end position="274"/>
    </location>
</feature>
<dbReference type="Proteomes" id="UP000188929">
    <property type="component" value="Unassembled WGS sequence"/>
</dbReference>
<sequence>MRAHRSTFGIRTGIGTGSALMAGVLVLSACGGGHDAQGASGGGQLRKTTVLLDWDPNPDHVALYTARDAGYFKTAGLDVTLQPPSDPSDPTKLVSTGKIDLGISYEPETVIAGSQGLDVIAVGALVPTALTSVMATGKSRVHTIADLAGAKVATAGLATQDAFLTTILASNHVDGGSVTKVDVGQDLLAAMVTGNVDATLGGFRNVEAVQLAAEGLDPTVIPVTEAGVPDYAELVVIAQASRLRSDPAYQRLVRDFLGALSRGNAAVLADPAAAARTIATVADGYDPAILPKMVDATVPLLRNAAGFGRQDAAAWQSFADWMSAEHLIDKPVKAADVVTNAYLPAS</sequence>
<dbReference type="InterPro" id="IPR015168">
    <property type="entry name" value="SsuA/THI5"/>
</dbReference>
<dbReference type="Gene3D" id="3.40.190.10">
    <property type="entry name" value="Periplasmic binding protein-like II"/>
    <property type="match status" value="2"/>
</dbReference>
<dbReference type="GO" id="GO:0009228">
    <property type="term" value="P:thiamine biosynthetic process"/>
    <property type="evidence" value="ECO:0007669"/>
    <property type="project" value="InterPro"/>
</dbReference>
<dbReference type="InterPro" id="IPR027939">
    <property type="entry name" value="NMT1/THI5"/>
</dbReference>
<dbReference type="OrthoDB" id="174578at2"/>
<organism evidence="2 3">
    <name type="scientific">Pseudofrankia asymbiotica</name>
    <dbReference type="NCBI Taxonomy" id="1834516"/>
    <lineage>
        <taxon>Bacteria</taxon>
        <taxon>Bacillati</taxon>
        <taxon>Actinomycetota</taxon>
        <taxon>Actinomycetes</taxon>
        <taxon>Frankiales</taxon>
        <taxon>Frankiaceae</taxon>
        <taxon>Pseudofrankia</taxon>
    </lineage>
</organism>
<dbReference type="SUPFAM" id="SSF53850">
    <property type="entry name" value="Periplasmic binding protein-like II"/>
    <property type="match status" value="1"/>
</dbReference>
<gene>
    <name evidence="2" type="ORF">BL253_30815</name>
</gene>
<dbReference type="EMBL" id="MOMC01000073">
    <property type="protein sequence ID" value="ONH24295.1"/>
    <property type="molecule type" value="Genomic_DNA"/>
</dbReference>
<dbReference type="RefSeq" id="WP_076820902.1">
    <property type="nucleotide sequence ID" value="NZ_MOMC01000073.1"/>
</dbReference>
<evidence type="ECO:0000313" key="3">
    <source>
        <dbReference type="Proteomes" id="UP000188929"/>
    </source>
</evidence>
<keyword evidence="3" id="KW-1185">Reference proteome</keyword>
<dbReference type="STRING" id="1834516.BL253_30815"/>
<dbReference type="PANTHER" id="PTHR31528">
    <property type="entry name" value="4-AMINO-5-HYDROXYMETHYL-2-METHYLPYRIMIDINE PHOSPHATE SYNTHASE THI11-RELATED"/>
    <property type="match status" value="1"/>
</dbReference>
<dbReference type="Pfam" id="PF09084">
    <property type="entry name" value="NMT1"/>
    <property type="match status" value="1"/>
</dbReference>
<accession>A0A1V2I2B7</accession>
<dbReference type="AlphaFoldDB" id="A0A1V2I2B7"/>
<reference evidence="3" key="1">
    <citation type="submission" date="2016-10" db="EMBL/GenBank/DDBJ databases">
        <title>Frankia sp. NRRL B-16386 Genome sequencing.</title>
        <authorList>
            <person name="Ghodhbane-Gtari F."/>
            <person name="Swanson E."/>
            <person name="Gueddou A."/>
            <person name="Hezbri K."/>
            <person name="Ktari K."/>
            <person name="Nouioui I."/>
            <person name="Morris K."/>
            <person name="Simpson S."/>
            <person name="Abebe-Akele F."/>
            <person name="Thomas K."/>
            <person name="Gtari M."/>
            <person name="Tisa L.S."/>
        </authorList>
    </citation>
    <scope>NUCLEOTIDE SEQUENCE [LARGE SCALE GENOMIC DNA]</scope>
    <source>
        <strain evidence="3">NRRL B-16386</strain>
    </source>
</reference>
<proteinExistence type="predicted"/>
<dbReference type="PROSITE" id="PS51257">
    <property type="entry name" value="PROKAR_LIPOPROTEIN"/>
    <property type="match status" value="1"/>
</dbReference>
<dbReference type="PANTHER" id="PTHR31528:SF3">
    <property type="entry name" value="THIAMINE BIOSYNTHESIS PROTEIN HI_0357-RELATED"/>
    <property type="match status" value="1"/>
</dbReference>
<protein>
    <submittedName>
        <fullName evidence="2">ABC transporter substrate-binding protein</fullName>
    </submittedName>
</protein>
<name>A0A1V2I2B7_9ACTN</name>